<evidence type="ECO:0000256" key="1">
    <source>
        <dbReference type="SAM" id="Phobius"/>
    </source>
</evidence>
<protein>
    <submittedName>
        <fullName evidence="3">DedA family protein</fullName>
    </submittedName>
</protein>
<dbReference type="InterPro" id="IPR051311">
    <property type="entry name" value="DedA_domain"/>
</dbReference>
<dbReference type="AlphaFoldDB" id="A0A6N9T5H0"/>
<feature type="transmembrane region" description="Helical" evidence="1">
    <location>
        <begin position="94"/>
        <end position="116"/>
    </location>
</feature>
<dbReference type="EMBL" id="JAAAMG010000008">
    <property type="protein sequence ID" value="NDW05039.1"/>
    <property type="molecule type" value="Genomic_DNA"/>
</dbReference>
<sequence length="148" mass="16155">MTSEFLSAAAMFWSAFLAATLLPGASEVVLAAALVERTVDPWVLIALATAGNTLGSLFNWVCGRFLIGFQDRRWFPVSPRHVERFSSLFQRYGVWTLLFAWAPIGGDALTVVAGIARVNVGLFLVLVGAGKLLRYLVVAAGVLAWPWW</sequence>
<name>A0A6N9T5H0_9HYPH</name>
<gene>
    <name evidence="3" type="ORF">GTK09_11410</name>
</gene>
<evidence type="ECO:0000259" key="2">
    <source>
        <dbReference type="Pfam" id="PF09335"/>
    </source>
</evidence>
<dbReference type="PANTHER" id="PTHR42709">
    <property type="entry name" value="ALKALINE PHOSPHATASE LIKE PROTEIN"/>
    <property type="match status" value="1"/>
</dbReference>
<dbReference type="InterPro" id="IPR032816">
    <property type="entry name" value="VTT_dom"/>
</dbReference>
<keyword evidence="1" id="KW-0812">Transmembrane</keyword>
<keyword evidence="1" id="KW-0472">Membrane</keyword>
<comment type="caution">
    <text evidence="3">The sequence shown here is derived from an EMBL/GenBank/DDBJ whole genome shotgun (WGS) entry which is preliminary data.</text>
</comment>
<dbReference type="Proteomes" id="UP000469011">
    <property type="component" value="Unassembled WGS sequence"/>
</dbReference>
<accession>A0A6N9T5H0</accession>
<keyword evidence="1" id="KW-1133">Transmembrane helix</keyword>
<evidence type="ECO:0000313" key="4">
    <source>
        <dbReference type="Proteomes" id="UP000469011"/>
    </source>
</evidence>
<proteinExistence type="predicted"/>
<feature type="transmembrane region" description="Helical" evidence="1">
    <location>
        <begin position="122"/>
        <end position="145"/>
    </location>
</feature>
<feature type="transmembrane region" description="Helical" evidence="1">
    <location>
        <begin position="41"/>
        <end position="62"/>
    </location>
</feature>
<organism evidence="3 4">
    <name type="scientific">Jiella pacifica</name>
    <dbReference type="NCBI Taxonomy" id="2696469"/>
    <lineage>
        <taxon>Bacteria</taxon>
        <taxon>Pseudomonadati</taxon>
        <taxon>Pseudomonadota</taxon>
        <taxon>Alphaproteobacteria</taxon>
        <taxon>Hyphomicrobiales</taxon>
        <taxon>Aurantimonadaceae</taxon>
        <taxon>Jiella</taxon>
    </lineage>
</organism>
<keyword evidence="4" id="KW-1185">Reference proteome</keyword>
<reference evidence="3 4" key="1">
    <citation type="submission" date="2020-01" db="EMBL/GenBank/DDBJ databases">
        <title>Jiella pacifica sp. nov.</title>
        <authorList>
            <person name="Xue Z."/>
            <person name="Zhu S."/>
            <person name="Chen J."/>
            <person name="Yang J."/>
        </authorList>
    </citation>
    <scope>NUCLEOTIDE SEQUENCE [LARGE SCALE GENOMIC DNA]</scope>
    <source>
        <strain evidence="3 4">40Bstr34</strain>
    </source>
</reference>
<feature type="domain" description="VTT" evidence="2">
    <location>
        <begin position="28"/>
        <end position="139"/>
    </location>
</feature>
<dbReference type="Pfam" id="PF09335">
    <property type="entry name" value="VTT_dom"/>
    <property type="match status" value="1"/>
</dbReference>
<evidence type="ECO:0000313" key="3">
    <source>
        <dbReference type="EMBL" id="NDW05039.1"/>
    </source>
</evidence>
<dbReference type="PANTHER" id="PTHR42709:SF4">
    <property type="entry name" value="INNER MEMBRANE PROTEIN YQAA"/>
    <property type="match status" value="1"/>
</dbReference>
<dbReference type="RefSeq" id="WP_163463295.1">
    <property type="nucleotide sequence ID" value="NZ_JAAAMG010000008.1"/>
</dbReference>